<evidence type="ECO:0000313" key="2">
    <source>
        <dbReference type="Proteomes" id="UP000184036"/>
    </source>
</evidence>
<dbReference type="AlphaFoldDB" id="A0A1M5JE20"/>
<reference evidence="2" key="1">
    <citation type="submission" date="2016-11" db="EMBL/GenBank/DDBJ databases">
        <authorList>
            <person name="Varghese N."/>
            <person name="Submissions S."/>
        </authorList>
    </citation>
    <scope>NUCLEOTIDE SEQUENCE [LARGE SCALE GENOMIC DNA]</scope>
    <source>
        <strain evidence="2">DSM 19741</strain>
    </source>
</reference>
<dbReference type="RefSeq" id="WP_072993347.1">
    <property type="nucleotide sequence ID" value="NZ_FQWE01000010.1"/>
</dbReference>
<evidence type="ECO:0000313" key="1">
    <source>
        <dbReference type="EMBL" id="SHG38856.1"/>
    </source>
</evidence>
<dbReference type="InterPro" id="IPR014917">
    <property type="entry name" value="DUF1800"/>
</dbReference>
<proteinExistence type="predicted"/>
<organism evidence="1 2">
    <name type="scientific">Flavobacterium segetis</name>
    <dbReference type="NCBI Taxonomy" id="271157"/>
    <lineage>
        <taxon>Bacteria</taxon>
        <taxon>Pseudomonadati</taxon>
        <taxon>Bacteroidota</taxon>
        <taxon>Flavobacteriia</taxon>
        <taxon>Flavobacteriales</taxon>
        <taxon>Flavobacteriaceae</taxon>
        <taxon>Flavobacterium</taxon>
    </lineage>
</organism>
<dbReference type="Proteomes" id="UP000184036">
    <property type="component" value="Unassembled WGS sequence"/>
</dbReference>
<keyword evidence="2" id="KW-1185">Reference proteome</keyword>
<dbReference type="OrthoDB" id="9772295at2"/>
<evidence type="ECO:0008006" key="3">
    <source>
        <dbReference type="Google" id="ProtNLM"/>
    </source>
</evidence>
<dbReference type="EMBL" id="FQWE01000010">
    <property type="protein sequence ID" value="SHG38856.1"/>
    <property type="molecule type" value="Genomic_DNA"/>
</dbReference>
<sequence>MDVQILWSLRLGFSSKQAIVIKNVGLENFLQRSFQAKTREQIPVFLEKSPKNFADFKTIRLHFKEDNPEARKQLRITEAKVSQEMKSWWIETIMTEEFPLREKMTCFWHNHFVSTYQKVRVNHYIYQHHQILQENAFGNYKELTKKILKSNAMVRYLDNVDNKKGKNNENLSRELLELFTLGIGNYSEDDIKNGARALAGLGIGDDGAQYRRFLEDNENKNYFGKTGNFKVDDLVDIIFEQKEIPHLITRKILQWFIYDNPTEELVSYYGDYFRKMNFEIQPLLVKIFTDEFSKPNAGSKIKNPLEFAIQLFSDLQIEKPNYKLIANFLKEQGMDLFNQPNVKGWAGGNSWLTSQIFLQRTNVADLLCSGRSLNRKSHKATDNRSTETFNKNEISVNWSKSGNNKQIIAELKDRLLCDVDESTQKDFEMILKYDFNPNAENANQVVLRLFNTMVKMPEYQLI</sequence>
<name>A0A1M5JE20_9FLAO</name>
<accession>A0A1M5JE20</accession>
<dbReference type="Pfam" id="PF08811">
    <property type="entry name" value="DUF1800"/>
    <property type="match status" value="1"/>
</dbReference>
<gene>
    <name evidence="1" type="ORF">SAMN05444396_110111</name>
</gene>
<protein>
    <recommendedName>
        <fullName evidence="3">DUF1800 domain-containing protein</fullName>
    </recommendedName>
</protein>